<comment type="caution">
    <text evidence="2">The sequence shown here is derived from an EMBL/GenBank/DDBJ whole genome shotgun (WGS) entry which is preliminary data.</text>
</comment>
<dbReference type="GeneID" id="63838120"/>
<evidence type="ECO:0000313" key="3">
    <source>
        <dbReference type="Proteomes" id="UP000803844"/>
    </source>
</evidence>
<protein>
    <submittedName>
        <fullName evidence="2">Uncharacterized protein</fullName>
    </submittedName>
</protein>
<name>A0A9P4XS57_CRYP1</name>
<dbReference type="RefSeq" id="XP_040771353.1">
    <property type="nucleotide sequence ID" value="XM_040920991.1"/>
</dbReference>
<proteinExistence type="predicted"/>
<dbReference type="EMBL" id="MU032353">
    <property type="protein sequence ID" value="KAF3760374.1"/>
    <property type="molecule type" value="Genomic_DNA"/>
</dbReference>
<dbReference type="Proteomes" id="UP000803844">
    <property type="component" value="Unassembled WGS sequence"/>
</dbReference>
<evidence type="ECO:0000313" key="2">
    <source>
        <dbReference type="EMBL" id="KAF3760374.1"/>
    </source>
</evidence>
<gene>
    <name evidence="2" type="ORF">M406DRAFT_335042</name>
</gene>
<organism evidence="2 3">
    <name type="scientific">Cryphonectria parasitica (strain ATCC 38755 / EP155)</name>
    <dbReference type="NCBI Taxonomy" id="660469"/>
    <lineage>
        <taxon>Eukaryota</taxon>
        <taxon>Fungi</taxon>
        <taxon>Dikarya</taxon>
        <taxon>Ascomycota</taxon>
        <taxon>Pezizomycotina</taxon>
        <taxon>Sordariomycetes</taxon>
        <taxon>Sordariomycetidae</taxon>
        <taxon>Diaporthales</taxon>
        <taxon>Cryphonectriaceae</taxon>
        <taxon>Cryphonectria-Endothia species complex</taxon>
        <taxon>Cryphonectria</taxon>
    </lineage>
</organism>
<evidence type="ECO:0000256" key="1">
    <source>
        <dbReference type="SAM" id="MobiDB-lite"/>
    </source>
</evidence>
<feature type="region of interest" description="Disordered" evidence="1">
    <location>
        <begin position="155"/>
        <end position="184"/>
    </location>
</feature>
<dbReference type="AlphaFoldDB" id="A0A9P4XS57"/>
<accession>A0A9P4XS57</accession>
<reference evidence="2" key="1">
    <citation type="journal article" date="2020" name="Phytopathology">
        <title>Genome sequence of the chestnut blight fungus Cryphonectria parasitica EP155: A fundamental resource for an archetypical invasive plant pathogen.</title>
        <authorList>
            <person name="Crouch J.A."/>
            <person name="Dawe A."/>
            <person name="Aerts A."/>
            <person name="Barry K."/>
            <person name="Churchill A.C.L."/>
            <person name="Grimwood J."/>
            <person name="Hillman B."/>
            <person name="Milgroom M.G."/>
            <person name="Pangilinan J."/>
            <person name="Smith M."/>
            <person name="Salamov A."/>
            <person name="Schmutz J."/>
            <person name="Yadav J."/>
            <person name="Grigoriev I.V."/>
            <person name="Nuss D."/>
        </authorList>
    </citation>
    <scope>NUCLEOTIDE SEQUENCE</scope>
    <source>
        <strain evidence="2">EP155</strain>
    </source>
</reference>
<keyword evidence="3" id="KW-1185">Reference proteome</keyword>
<sequence>MEEPAEVEGALVDGLLGVRLTGVMAVISGIVCELDRLLYVRKPVLEKILLGGKRLEVLSDFCEDVVEEMLTLVAERSLETVKELSVPAGSPEASVLRLLVTVTEWVLVTVTTLSAPSFRVYKERQLAPSQTCKPSPTEVMLQLVVLILAEGGGMLTPQKPDETEDDTLSAFSLSRSRAEKEGIS</sequence>